<keyword evidence="3" id="KW-1185">Reference proteome</keyword>
<reference evidence="3" key="1">
    <citation type="submission" date="2016-10" db="EMBL/GenBank/DDBJ databases">
        <authorList>
            <person name="Varghese N."/>
            <person name="Submissions S."/>
        </authorList>
    </citation>
    <scope>NUCLEOTIDE SEQUENCE [LARGE SCALE GENOMIC DNA]</scope>
    <source>
        <strain evidence="3">DSM 11526</strain>
    </source>
</reference>
<gene>
    <name evidence="2" type="ORF">SAMN02745729_106172</name>
</gene>
<dbReference type="EMBL" id="FNRJ01000006">
    <property type="protein sequence ID" value="SEA73929.1"/>
    <property type="molecule type" value="Genomic_DNA"/>
</dbReference>
<dbReference type="STRING" id="1122198.SAMN02745729_106172"/>
<dbReference type="PANTHER" id="PTHR33525:SF6">
    <property type="entry name" value="HDOD DOMAIN-CONTAINING PROTEIN"/>
    <property type="match status" value="1"/>
</dbReference>
<dbReference type="Gene3D" id="1.10.3210.10">
    <property type="entry name" value="Hypothetical protein af1432"/>
    <property type="match status" value="1"/>
</dbReference>
<dbReference type="RefSeq" id="WP_091826208.1">
    <property type="nucleotide sequence ID" value="NZ_FNRJ01000006.1"/>
</dbReference>
<protein>
    <submittedName>
        <fullName evidence="2">HD-like signal output (HDOD) domain, no enzymatic activity</fullName>
    </submittedName>
</protein>
<evidence type="ECO:0000313" key="3">
    <source>
        <dbReference type="Proteomes" id="UP000242469"/>
    </source>
</evidence>
<dbReference type="Pfam" id="PF08668">
    <property type="entry name" value="HDOD"/>
    <property type="match status" value="1"/>
</dbReference>
<evidence type="ECO:0000259" key="1">
    <source>
        <dbReference type="PROSITE" id="PS51833"/>
    </source>
</evidence>
<name>A0A1H4DN44_9GAMM</name>
<dbReference type="SUPFAM" id="SSF109604">
    <property type="entry name" value="HD-domain/PDEase-like"/>
    <property type="match status" value="1"/>
</dbReference>
<dbReference type="Proteomes" id="UP000242469">
    <property type="component" value="Unassembled WGS sequence"/>
</dbReference>
<dbReference type="OrthoDB" id="9784953at2"/>
<accession>A0A1H4DN44</accession>
<dbReference type="PANTHER" id="PTHR33525">
    <property type="match status" value="1"/>
</dbReference>
<feature type="domain" description="HDOD" evidence="1">
    <location>
        <begin position="10"/>
        <end position="202"/>
    </location>
</feature>
<evidence type="ECO:0000313" key="2">
    <source>
        <dbReference type="EMBL" id="SEA73929.1"/>
    </source>
</evidence>
<organism evidence="2 3">
    <name type="scientific">Marinobacterium iners DSM 11526</name>
    <dbReference type="NCBI Taxonomy" id="1122198"/>
    <lineage>
        <taxon>Bacteria</taxon>
        <taxon>Pseudomonadati</taxon>
        <taxon>Pseudomonadota</taxon>
        <taxon>Gammaproteobacteria</taxon>
        <taxon>Oceanospirillales</taxon>
        <taxon>Oceanospirillaceae</taxon>
        <taxon>Marinobacterium</taxon>
    </lineage>
</organism>
<proteinExistence type="predicted"/>
<dbReference type="InterPro" id="IPR013976">
    <property type="entry name" value="HDOD"/>
</dbReference>
<sequence>MNDSRFNSLIPPQPEVLIDIARLLKAENPDLTHIATLIKSDVALYSVVLKSINSPYYGLRVSVTSIEHAISLLGLDQIYNLVRLTILRNTLKKTGRMERFWDTAKDVSQLSLSVARKLRLHLNKDDIYTLGMLHDCGLPLMIQAFSGFREFLQSSPGFNVTELAKQERDSFGFSHYQVGARMAERWNLPQHVADAIRLQPQLDDVLADKVDTDEKTRHLLAVLALAQDISSEYRYYWRIQSAQQLEQLQPALRFLSTTDYDYLTLKERLIEEMA</sequence>
<dbReference type="PROSITE" id="PS51833">
    <property type="entry name" value="HDOD"/>
    <property type="match status" value="1"/>
</dbReference>
<dbReference type="AlphaFoldDB" id="A0A1H4DN44"/>
<dbReference type="InterPro" id="IPR052340">
    <property type="entry name" value="RNase_Y/CdgJ"/>
</dbReference>